<name>A0A370KN67_9HYPH</name>
<dbReference type="GO" id="GO:0055085">
    <property type="term" value="P:transmembrane transport"/>
    <property type="evidence" value="ECO:0007669"/>
    <property type="project" value="InterPro"/>
</dbReference>
<dbReference type="EMBL" id="NAAC01000016">
    <property type="protein sequence ID" value="RDJ10317.1"/>
    <property type="molecule type" value="Genomic_DNA"/>
</dbReference>
<accession>A0A370KN67</accession>
<feature type="region of interest" description="Disordered" evidence="5">
    <location>
        <begin position="68"/>
        <end position="92"/>
    </location>
</feature>
<evidence type="ECO:0000313" key="8">
    <source>
        <dbReference type="EMBL" id="RDJ10317.1"/>
    </source>
</evidence>
<evidence type="ECO:0000256" key="1">
    <source>
        <dbReference type="ARBA" id="ARBA00004167"/>
    </source>
</evidence>
<dbReference type="AlphaFoldDB" id="A0A370KN67"/>
<keyword evidence="2 6" id="KW-0812">Transmembrane</keyword>
<proteinExistence type="predicted"/>
<organism evidence="8 9">
    <name type="scientific">Rhizobium grahamii</name>
    <dbReference type="NCBI Taxonomy" id="1120045"/>
    <lineage>
        <taxon>Bacteria</taxon>
        <taxon>Pseudomonadati</taxon>
        <taxon>Pseudomonadota</taxon>
        <taxon>Alphaproteobacteria</taxon>
        <taxon>Hyphomicrobiales</taxon>
        <taxon>Rhizobiaceae</taxon>
        <taxon>Rhizobium/Agrobacterium group</taxon>
        <taxon>Rhizobium</taxon>
    </lineage>
</organism>
<evidence type="ECO:0000259" key="7">
    <source>
        <dbReference type="PROSITE" id="PS52015"/>
    </source>
</evidence>
<dbReference type="PROSITE" id="PS52015">
    <property type="entry name" value="TONB_CTD"/>
    <property type="match status" value="1"/>
</dbReference>
<dbReference type="InterPro" id="IPR006260">
    <property type="entry name" value="TonB/TolA_C"/>
</dbReference>
<evidence type="ECO:0000256" key="2">
    <source>
        <dbReference type="ARBA" id="ARBA00022692"/>
    </source>
</evidence>
<dbReference type="SUPFAM" id="SSF74653">
    <property type="entry name" value="TolA/TonB C-terminal domain"/>
    <property type="match status" value="1"/>
</dbReference>
<dbReference type="OrthoDB" id="8448705at2"/>
<dbReference type="Proteomes" id="UP000254939">
    <property type="component" value="Unassembled WGS sequence"/>
</dbReference>
<evidence type="ECO:0000313" key="9">
    <source>
        <dbReference type="Proteomes" id="UP000254939"/>
    </source>
</evidence>
<protein>
    <recommendedName>
        <fullName evidence="7">TonB C-terminal domain-containing protein</fullName>
    </recommendedName>
</protein>
<dbReference type="InterPro" id="IPR037682">
    <property type="entry name" value="TonB_C"/>
</dbReference>
<keyword evidence="4 6" id="KW-0472">Membrane</keyword>
<feature type="compositionally biased region" description="Low complexity" evidence="5">
    <location>
        <begin position="68"/>
        <end position="83"/>
    </location>
</feature>
<feature type="region of interest" description="Disordered" evidence="5">
    <location>
        <begin position="234"/>
        <end position="345"/>
    </location>
</feature>
<evidence type="ECO:0000256" key="3">
    <source>
        <dbReference type="ARBA" id="ARBA00022989"/>
    </source>
</evidence>
<evidence type="ECO:0000256" key="5">
    <source>
        <dbReference type="SAM" id="MobiDB-lite"/>
    </source>
</evidence>
<comment type="caution">
    <text evidence="8">The sequence shown here is derived from an EMBL/GenBank/DDBJ whole genome shotgun (WGS) entry which is preliminary data.</text>
</comment>
<gene>
    <name evidence="8" type="ORF">B5K06_14805</name>
</gene>
<feature type="compositionally biased region" description="Basic and acidic residues" evidence="5">
    <location>
        <begin position="263"/>
        <end position="290"/>
    </location>
</feature>
<evidence type="ECO:0000256" key="4">
    <source>
        <dbReference type="ARBA" id="ARBA00023136"/>
    </source>
</evidence>
<sequence length="430" mass="44578">MAVSAKSKSRVILVEEPVADSGVNDNMPGMHPGHELSDLRNAPRQPAAEVSIHYARLALIESFPQDPQSASDSVAAAAPSLDATPEKEAGAEPRQRNVIVACLGSFACHVAVIAMLVVGFVVTPHDPVEEAGEVVSVIILGDSDADQAAAGEKAEELQPEQIVAETVQTQTVQPTAATPTETAPTEPVAVAPAQEVTRVSPESAVAAEPEVLTSLSPAETSVVQPMATEVAPAVPAETPSVTQAAPEQVKPVQTVETATVTPEPDKPTPELKPKAEKPVKKPIEKKEPPKKAKTSAGSGGENKQDSKRGAADGTETATSNQNSRGAGSSGGAGSAAVANYPGKVQSRIKRSVRVPSEYKRMSASMSVRVRLTIGASGDLSGLSIARSSGIPELDQAVVEGIRRAAPFPPLPAEWGKPVWSFTQDVQVTGR</sequence>
<comment type="subcellular location">
    <subcellularLocation>
        <location evidence="1">Membrane</location>
        <topology evidence="1">Single-pass membrane protein</topology>
    </subcellularLocation>
</comment>
<keyword evidence="3 6" id="KW-1133">Transmembrane helix</keyword>
<dbReference type="Gene3D" id="3.30.1150.10">
    <property type="match status" value="1"/>
</dbReference>
<feature type="domain" description="TonB C-terminal" evidence="7">
    <location>
        <begin position="339"/>
        <end position="430"/>
    </location>
</feature>
<dbReference type="Pfam" id="PF13103">
    <property type="entry name" value="TonB_2"/>
    <property type="match status" value="1"/>
</dbReference>
<feature type="transmembrane region" description="Helical" evidence="6">
    <location>
        <begin position="98"/>
        <end position="122"/>
    </location>
</feature>
<reference evidence="8 9" key="1">
    <citation type="submission" date="2017-03" db="EMBL/GenBank/DDBJ databases">
        <title>Genome analysis of Rhizobial strains effectives or ineffectives for nitrogen fixation isolated from bean seeds.</title>
        <authorList>
            <person name="Peralta H."/>
            <person name="Aguilar-Vera A."/>
            <person name="Mora Y."/>
            <person name="Vargas-Lagunas C."/>
            <person name="Girard L."/>
            <person name="Mora J."/>
        </authorList>
    </citation>
    <scope>NUCLEOTIDE SEQUENCE [LARGE SCALE GENOMIC DNA]</scope>
    <source>
        <strain evidence="8 9">CCGM3</strain>
    </source>
</reference>
<evidence type="ECO:0000256" key="6">
    <source>
        <dbReference type="SAM" id="Phobius"/>
    </source>
</evidence>
<dbReference type="NCBIfam" id="TIGR01352">
    <property type="entry name" value="tonB_Cterm"/>
    <property type="match status" value="1"/>
</dbReference>
<dbReference type="RefSeq" id="WP_114713493.1">
    <property type="nucleotide sequence ID" value="NZ_KZ857259.1"/>
</dbReference>
<dbReference type="GO" id="GO:0016020">
    <property type="term" value="C:membrane"/>
    <property type="evidence" value="ECO:0007669"/>
    <property type="project" value="UniProtKB-SubCell"/>
</dbReference>